<reference evidence="3 4" key="1">
    <citation type="submission" date="2023-04" db="EMBL/GenBank/DDBJ databases">
        <title>Genome of Basidiobolus ranarum AG-B5.</title>
        <authorList>
            <person name="Stajich J.E."/>
            <person name="Carter-House D."/>
            <person name="Gryganskyi A."/>
        </authorList>
    </citation>
    <scope>NUCLEOTIDE SEQUENCE [LARGE SCALE GENOMIC DNA]</scope>
    <source>
        <strain evidence="3 4">AG-B5</strain>
    </source>
</reference>
<dbReference type="Proteomes" id="UP001479436">
    <property type="component" value="Unassembled WGS sequence"/>
</dbReference>
<feature type="domain" description="HTH myb-type" evidence="2">
    <location>
        <begin position="268"/>
        <end position="322"/>
    </location>
</feature>
<dbReference type="SUPFAM" id="SSF46689">
    <property type="entry name" value="Homeodomain-like"/>
    <property type="match status" value="1"/>
</dbReference>
<dbReference type="InterPro" id="IPR039467">
    <property type="entry name" value="TFIIIB_B''_Myb"/>
</dbReference>
<proteinExistence type="predicted"/>
<dbReference type="PROSITE" id="PS51293">
    <property type="entry name" value="SANT"/>
    <property type="match status" value="1"/>
</dbReference>
<accession>A0ABR2VU77</accession>
<dbReference type="InterPro" id="IPR009057">
    <property type="entry name" value="Homeodomain-like_sf"/>
</dbReference>
<dbReference type="Gene3D" id="1.10.10.60">
    <property type="entry name" value="Homeodomain-like"/>
    <property type="match status" value="1"/>
</dbReference>
<dbReference type="InterPro" id="IPR017884">
    <property type="entry name" value="SANT_dom"/>
</dbReference>
<evidence type="ECO:0000313" key="4">
    <source>
        <dbReference type="Proteomes" id="UP001479436"/>
    </source>
</evidence>
<name>A0ABR2VU77_9FUNG</name>
<feature type="domain" description="SANT" evidence="1">
    <location>
        <begin position="271"/>
        <end position="319"/>
    </location>
</feature>
<dbReference type="PROSITE" id="PS51294">
    <property type="entry name" value="HTH_MYB"/>
    <property type="match status" value="1"/>
</dbReference>
<evidence type="ECO:0000259" key="1">
    <source>
        <dbReference type="PROSITE" id="PS51293"/>
    </source>
</evidence>
<evidence type="ECO:0008006" key="5">
    <source>
        <dbReference type="Google" id="ProtNLM"/>
    </source>
</evidence>
<evidence type="ECO:0000259" key="2">
    <source>
        <dbReference type="PROSITE" id="PS51294"/>
    </source>
</evidence>
<dbReference type="InterPro" id="IPR017930">
    <property type="entry name" value="Myb_dom"/>
</dbReference>
<gene>
    <name evidence="3" type="ORF">K7432_011463</name>
</gene>
<dbReference type="EMBL" id="JASJQH010007763">
    <property type="protein sequence ID" value="KAK9701973.1"/>
    <property type="molecule type" value="Genomic_DNA"/>
</dbReference>
<dbReference type="InterPro" id="IPR001005">
    <property type="entry name" value="SANT/Myb"/>
</dbReference>
<protein>
    <recommendedName>
        <fullName evidence="5">SANT domain-containing protein</fullName>
    </recommendedName>
</protein>
<organism evidence="3 4">
    <name type="scientific">Basidiobolus ranarum</name>
    <dbReference type="NCBI Taxonomy" id="34480"/>
    <lineage>
        <taxon>Eukaryota</taxon>
        <taxon>Fungi</taxon>
        <taxon>Fungi incertae sedis</taxon>
        <taxon>Zoopagomycota</taxon>
        <taxon>Entomophthoromycotina</taxon>
        <taxon>Basidiobolomycetes</taxon>
        <taxon>Basidiobolales</taxon>
        <taxon>Basidiobolaceae</taxon>
        <taxon>Basidiobolus</taxon>
    </lineage>
</organism>
<dbReference type="Pfam" id="PF15963">
    <property type="entry name" value="Myb_DNA-bind_7"/>
    <property type="match status" value="1"/>
</dbReference>
<dbReference type="CDD" id="cd00167">
    <property type="entry name" value="SANT"/>
    <property type="match status" value="1"/>
</dbReference>
<dbReference type="PANTHER" id="PTHR22929">
    <property type="entry name" value="RNA POLYMERASE III TRANSCRIPTION INITIATION FACTOR B"/>
    <property type="match status" value="1"/>
</dbReference>
<dbReference type="PANTHER" id="PTHR22929:SF0">
    <property type="entry name" value="TRANSCRIPTION FACTOR TFIIIB COMPONENT B'' HOMOLOG"/>
    <property type="match status" value="1"/>
</dbReference>
<keyword evidence="4" id="KW-1185">Reference proteome</keyword>
<sequence length="365" mass="41331">MYTSGRFTSLRIDKGRTRFIPQIKQRSCSKLRAILETGITSSQTSENDFQEPEVANANVINSPIVQDDVERFLGLEENIISHFSREIHSIAIPSSTSTKENVAGSLIFATEGNNTASRRAIHFKKRSLDTVRGLSKADEPNNIDNQTETSTDHLNIPLFMFCKNTKLGKPKKNFINPKKRKFPKLNDTVIMKDVKPVVEDNSENLKLQTIDKESDFAPQMRVINGKLALDNSSLFVDRARINNSQDKTPIDVVEESAADRFVNSSTYLVKIKSQRWSPEETEVFYQGLAKWGTDFSLIASMLPNRAQKQIKYKFKKEERINSMRITEALIRRNPGTTKALSKKESTINHHKASIVTASSTLYSKQ</sequence>
<dbReference type="SMART" id="SM00717">
    <property type="entry name" value="SANT"/>
    <property type="match status" value="1"/>
</dbReference>
<evidence type="ECO:0000313" key="3">
    <source>
        <dbReference type="EMBL" id="KAK9701973.1"/>
    </source>
</evidence>
<comment type="caution">
    <text evidence="3">The sequence shown here is derived from an EMBL/GenBank/DDBJ whole genome shotgun (WGS) entry which is preliminary data.</text>
</comment>